<sequence>MRRALRHFANKRARFPALQDGSIFDREAQLTSCNGITNTWTIAWRAF</sequence>
<evidence type="ECO:0000313" key="1">
    <source>
        <dbReference type="EMBL" id="VIO73128.1"/>
    </source>
</evidence>
<reference evidence="1" key="1">
    <citation type="submission" date="2019-02" db="EMBL/GenBank/DDBJ databases">
        <authorList>
            <person name="Pothier F.J."/>
        </authorList>
    </citation>
    <scope>NUCLEOTIDE SEQUENCE</scope>
    <source>
        <strain evidence="1">CI-1B</strain>
    </source>
</reference>
<organism evidence="1 2">
    <name type="scientific">Bradyrhizobium ivorense</name>
    <dbReference type="NCBI Taxonomy" id="2511166"/>
    <lineage>
        <taxon>Bacteria</taxon>
        <taxon>Pseudomonadati</taxon>
        <taxon>Pseudomonadota</taxon>
        <taxon>Alphaproteobacteria</taxon>
        <taxon>Hyphomicrobiales</taxon>
        <taxon>Nitrobacteraceae</taxon>
        <taxon>Bradyrhizobium</taxon>
    </lineage>
</organism>
<accession>A0A508TGC7</accession>
<comment type="caution">
    <text evidence="1">The sequence shown here is derived from an EMBL/GenBank/DDBJ whole genome shotgun (WGS) entry which is preliminary data.</text>
</comment>
<gene>
    <name evidence="1" type="ORF">CI1B_47320</name>
</gene>
<keyword evidence="2" id="KW-1185">Reference proteome</keyword>
<dbReference type="AlphaFoldDB" id="A0A508TGC7"/>
<name>A0A508TGC7_9BRAD</name>
<dbReference type="EMBL" id="CAADFC020000016">
    <property type="protein sequence ID" value="VIO73128.1"/>
    <property type="molecule type" value="Genomic_DNA"/>
</dbReference>
<proteinExistence type="predicted"/>
<dbReference type="Proteomes" id="UP000328092">
    <property type="component" value="Unassembled WGS sequence"/>
</dbReference>
<protein>
    <submittedName>
        <fullName evidence="1">Uncharacterized protein</fullName>
    </submittedName>
</protein>
<evidence type="ECO:0000313" key="2">
    <source>
        <dbReference type="Proteomes" id="UP000328092"/>
    </source>
</evidence>